<dbReference type="EMBL" id="BDGJ01000126">
    <property type="protein sequence ID" value="GAW93323.1"/>
    <property type="molecule type" value="Genomic_DNA"/>
</dbReference>
<proteinExistence type="predicted"/>
<dbReference type="SUPFAM" id="SSF63848">
    <property type="entry name" value="Cell-division inhibitor MinC, C-terminal domain"/>
    <property type="match status" value="1"/>
</dbReference>
<evidence type="ECO:0000256" key="2">
    <source>
        <dbReference type="ARBA" id="ARBA00023210"/>
    </source>
</evidence>
<dbReference type="GO" id="GO:0000902">
    <property type="term" value="P:cell morphogenesis"/>
    <property type="evidence" value="ECO:0007669"/>
    <property type="project" value="InterPro"/>
</dbReference>
<comment type="caution">
    <text evidence="6">The sequence shown here is derived from an EMBL/GenBank/DDBJ whole genome shotgun (WGS) entry which is preliminary data.</text>
</comment>
<accession>A0A1Z5HUW1</accession>
<dbReference type="InterPro" id="IPR013033">
    <property type="entry name" value="MinC"/>
</dbReference>
<keyword evidence="2" id="KW-0717">Septation</keyword>
<reference evidence="7" key="1">
    <citation type="journal article" date="2017" name="Appl. Environ. Microbiol.">
        <title>Genomic analysis of Calderihabitans maritimus KKC1, a thermophilic hydrogenogenic carboxydotrophic bacterium isolated from marine sediment.</title>
        <authorList>
            <person name="Omae K."/>
            <person name="Yoneda Y."/>
            <person name="Fukuyama Y."/>
            <person name="Yoshida T."/>
            <person name="Sako Y."/>
        </authorList>
    </citation>
    <scope>NUCLEOTIDE SEQUENCE [LARGE SCALE GENOMIC DNA]</scope>
    <source>
        <strain evidence="7">KKC1</strain>
    </source>
</reference>
<dbReference type="PANTHER" id="PTHR34108">
    <property type="entry name" value="SEPTUM SITE-DETERMINING PROTEIN MINC"/>
    <property type="match status" value="1"/>
</dbReference>
<sequence length="147" mass="16046">MKELYGQQELGGLSVKKESYEIRTEDYVTEYDTILVQRTLRSGQSIHYPGHVVIMGDVNPGAEVVAAGNIVVMGSLRGMAHAGAAGNERAMVIAFRLKPTQLRIANHITRAPDGEEKLEPTQPEVARIKGGNVVIERYFPGGERQSG</sequence>
<dbReference type="InterPro" id="IPR036145">
    <property type="entry name" value="MinC_C_sf"/>
</dbReference>
<keyword evidence="7" id="KW-1185">Reference proteome</keyword>
<dbReference type="GO" id="GO:1901891">
    <property type="term" value="P:regulation of cell septum assembly"/>
    <property type="evidence" value="ECO:0007669"/>
    <property type="project" value="InterPro"/>
</dbReference>
<evidence type="ECO:0000256" key="3">
    <source>
        <dbReference type="ARBA" id="ARBA00023306"/>
    </source>
</evidence>
<name>A0A1Z5HUW1_9FIRM</name>
<dbReference type="InterPro" id="IPR016098">
    <property type="entry name" value="CAP/MinC_C"/>
</dbReference>
<keyword evidence="1" id="KW-0132">Cell division</keyword>
<dbReference type="Pfam" id="PF03775">
    <property type="entry name" value="MinC_C"/>
    <property type="match status" value="1"/>
</dbReference>
<dbReference type="GO" id="GO:0000917">
    <property type="term" value="P:division septum assembly"/>
    <property type="evidence" value="ECO:0007669"/>
    <property type="project" value="UniProtKB-KW"/>
</dbReference>
<organism evidence="6 7">
    <name type="scientific">Calderihabitans maritimus</name>
    <dbReference type="NCBI Taxonomy" id="1246530"/>
    <lineage>
        <taxon>Bacteria</taxon>
        <taxon>Bacillati</taxon>
        <taxon>Bacillota</taxon>
        <taxon>Clostridia</taxon>
        <taxon>Neomoorellales</taxon>
        <taxon>Calderihabitantaceae</taxon>
        <taxon>Calderihabitans</taxon>
    </lineage>
</organism>
<dbReference type="PANTHER" id="PTHR34108:SF1">
    <property type="entry name" value="SEPTUM SITE-DETERMINING PROTEIN MINC"/>
    <property type="match status" value="1"/>
</dbReference>
<evidence type="ECO:0000313" key="6">
    <source>
        <dbReference type="EMBL" id="GAW93323.1"/>
    </source>
</evidence>
<protein>
    <submittedName>
        <fullName evidence="6">Septum formation inhibitor MinC</fullName>
    </submittedName>
</protein>
<dbReference type="InterPro" id="IPR005526">
    <property type="entry name" value="Septum_form_inhib_MinC_C"/>
</dbReference>
<gene>
    <name evidence="6" type="ORF">KKC1_24600</name>
</gene>
<dbReference type="Gene3D" id="2.160.20.70">
    <property type="match status" value="1"/>
</dbReference>
<dbReference type="AlphaFoldDB" id="A0A1Z5HUW1"/>
<evidence type="ECO:0000313" key="7">
    <source>
        <dbReference type="Proteomes" id="UP000197032"/>
    </source>
</evidence>
<dbReference type="NCBIfam" id="TIGR01222">
    <property type="entry name" value="minC"/>
    <property type="match status" value="1"/>
</dbReference>
<evidence type="ECO:0000256" key="4">
    <source>
        <dbReference type="ARBA" id="ARBA00046874"/>
    </source>
</evidence>
<evidence type="ECO:0000256" key="1">
    <source>
        <dbReference type="ARBA" id="ARBA00022618"/>
    </source>
</evidence>
<dbReference type="Proteomes" id="UP000197032">
    <property type="component" value="Unassembled WGS sequence"/>
</dbReference>
<feature type="domain" description="Septum formation inhibitor MinC C-terminal" evidence="5">
    <location>
        <begin position="36"/>
        <end position="136"/>
    </location>
</feature>
<evidence type="ECO:0000259" key="5">
    <source>
        <dbReference type="Pfam" id="PF03775"/>
    </source>
</evidence>
<keyword evidence="3" id="KW-0131">Cell cycle</keyword>
<comment type="subunit">
    <text evidence="4">Interacts with MinD and FtsZ.</text>
</comment>